<dbReference type="SUPFAM" id="SSF56112">
    <property type="entry name" value="Protein kinase-like (PK-like)"/>
    <property type="match status" value="1"/>
</dbReference>
<dbReference type="Proteomes" id="UP000224080">
    <property type="component" value="Unassembled WGS sequence"/>
</dbReference>
<name>A0A2B7X6H9_9EURO</name>
<dbReference type="Pfam" id="PF00069">
    <property type="entry name" value="Pkinase"/>
    <property type="match status" value="1"/>
</dbReference>
<dbReference type="InterPro" id="IPR051931">
    <property type="entry name" value="PAK3-like"/>
</dbReference>
<evidence type="ECO:0000313" key="5">
    <source>
        <dbReference type="EMBL" id="PGH04676.1"/>
    </source>
</evidence>
<gene>
    <name evidence="5" type="ORF">GX51_03343</name>
</gene>
<protein>
    <submittedName>
        <fullName evidence="5">STE/STE20 protein kinase</fullName>
    </submittedName>
</protein>
<dbReference type="GO" id="GO:0005524">
    <property type="term" value="F:ATP binding"/>
    <property type="evidence" value="ECO:0007669"/>
    <property type="project" value="UniProtKB-KW"/>
</dbReference>
<organism evidence="5 6">
    <name type="scientific">Blastomyces parvus</name>
    <dbReference type="NCBI Taxonomy" id="2060905"/>
    <lineage>
        <taxon>Eukaryota</taxon>
        <taxon>Fungi</taxon>
        <taxon>Dikarya</taxon>
        <taxon>Ascomycota</taxon>
        <taxon>Pezizomycotina</taxon>
        <taxon>Eurotiomycetes</taxon>
        <taxon>Eurotiomycetidae</taxon>
        <taxon>Onygenales</taxon>
        <taxon>Ajellomycetaceae</taxon>
        <taxon>Blastomyces</taxon>
    </lineage>
</organism>
<dbReference type="InterPro" id="IPR008271">
    <property type="entry name" value="Ser/Thr_kinase_AS"/>
</dbReference>
<keyword evidence="2" id="KW-0547">Nucleotide-binding</keyword>
<dbReference type="Gene3D" id="1.10.510.10">
    <property type="entry name" value="Transferase(Phosphotransferase) domain 1"/>
    <property type="match status" value="1"/>
</dbReference>
<feature type="domain" description="Protein kinase" evidence="4">
    <location>
        <begin position="21"/>
        <end position="332"/>
    </location>
</feature>
<evidence type="ECO:0000256" key="2">
    <source>
        <dbReference type="ARBA" id="ARBA00022741"/>
    </source>
</evidence>
<dbReference type="SMART" id="SM00220">
    <property type="entry name" value="S_TKc"/>
    <property type="match status" value="1"/>
</dbReference>
<keyword evidence="5" id="KW-0808">Transferase</keyword>
<proteinExistence type="inferred from homology"/>
<dbReference type="InterPro" id="IPR011009">
    <property type="entry name" value="Kinase-like_dom_sf"/>
</dbReference>
<dbReference type="STRING" id="2060905.A0A2B7X6H9"/>
<reference evidence="5 6" key="1">
    <citation type="submission" date="2017-10" db="EMBL/GenBank/DDBJ databases">
        <title>Comparative genomics in systemic dimorphic fungi from Ajellomycetaceae.</title>
        <authorList>
            <person name="Munoz J.F."/>
            <person name="Mcewen J.G."/>
            <person name="Clay O.K."/>
            <person name="Cuomo C.A."/>
        </authorList>
    </citation>
    <scope>NUCLEOTIDE SEQUENCE [LARGE SCALE GENOMIC DNA]</scope>
    <source>
        <strain evidence="5 6">UAMH130</strain>
    </source>
</reference>
<keyword evidence="6" id="KW-1185">Reference proteome</keyword>
<evidence type="ECO:0000259" key="4">
    <source>
        <dbReference type="PROSITE" id="PS50011"/>
    </source>
</evidence>
<dbReference type="PROSITE" id="PS50011">
    <property type="entry name" value="PROTEIN_KINASE_DOM"/>
    <property type="match status" value="1"/>
</dbReference>
<evidence type="ECO:0000313" key="6">
    <source>
        <dbReference type="Proteomes" id="UP000224080"/>
    </source>
</evidence>
<accession>A0A2B7X6H9</accession>
<keyword evidence="3" id="KW-0067">ATP-binding</keyword>
<dbReference type="GO" id="GO:0004672">
    <property type="term" value="F:protein kinase activity"/>
    <property type="evidence" value="ECO:0007669"/>
    <property type="project" value="InterPro"/>
</dbReference>
<dbReference type="EMBL" id="PDNC01000036">
    <property type="protein sequence ID" value="PGH04676.1"/>
    <property type="molecule type" value="Genomic_DNA"/>
</dbReference>
<comment type="caution">
    <text evidence="5">The sequence shown here is derived from an EMBL/GenBank/DDBJ whole genome shotgun (WGS) entry which is preliminary data.</text>
</comment>
<dbReference type="PROSITE" id="PS00108">
    <property type="entry name" value="PROTEIN_KINASE_ST"/>
    <property type="match status" value="1"/>
</dbReference>
<dbReference type="PANTHER" id="PTHR45832">
    <property type="entry name" value="SERINE/THREONINE-PROTEIN KINASE SAMKA-RELATED-RELATED"/>
    <property type="match status" value="1"/>
</dbReference>
<keyword evidence="5" id="KW-0418">Kinase</keyword>
<dbReference type="PANTHER" id="PTHR45832:SF22">
    <property type="entry name" value="SERINE_THREONINE-PROTEIN KINASE SAMKA-RELATED"/>
    <property type="match status" value="1"/>
</dbReference>
<dbReference type="AlphaFoldDB" id="A0A2B7X6H9"/>
<dbReference type="InterPro" id="IPR000719">
    <property type="entry name" value="Prot_kinase_dom"/>
</dbReference>
<evidence type="ECO:0000256" key="1">
    <source>
        <dbReference type="ARBA" id="ARBA00008874"/>
    </source>
</evidence>
<dbReference type="OrthoDB" id="5979581at2759"/>
<comment type="similarity">
    <text evidence="1">Belongs to the protein kinase superfamily. STE Ser/Thr protein kinase family. STE20 subfamily.</text>
</comment>
<sequence length="335" mass="37800">MASSSSLAGLRRSIAGSASSSSPLLKLGQCLAGTVSTYTVTKQLGEFIWLGSNKVGQTVVIKSARHFRISNERDVLRKFQSRTPHLRPLIDEIVEPADPPAIVLKHLEDDLLTASNAKKLSRREIKYVSKGVLEALKVLHEDGYVHTDIKMNNVLVNYASSSQNESGQRFTDVQLADLESTVHITSRFCKDRDEIGTPIWRSPEAQLGLQWGPPTDIWSFGTMVISMIWGDNFFIFKPKLPRGHDEYELEILAKYHIYFGPYPPSYVDLADQETLGVLSLIMNDVPPEKLRPFSLASQREISKEDKEFVLKIMKLDPRDRPTAKELLEDEWFNGI</sequence>
<evidence type="ECO:0000256" key="3">
    <source>
        <dbReference type="ARBA" id="ARBA00022840"/>
    </source>
</evidence>